<gene>
    <name evidence="2" type="ORF">A6770_05760</name>
</gene>
<dbReference type="AlphaFoldDB" id="A0A367Q670"/>
<dbReference type="PANTHER" id="PTHR10098">
    <property type="entry name" value="RAPSYN-RELATED"/>
    <property type="match status" value="1"/>
</dbReference>
<proteinExistence type="predicted"/>
<keyword evidence="3" id="KW-1185">Reference proteome</keyword>
<dbReference type="EMBL" id="LXQD01000339">
    <property type="protein sequence ID" value="RCJ19647.1"/>
    <property type="molecule type" value="Genomic_DNA"/>
</dbReference>
<dbReference type="Proteomes" id="UP000252107">
    <property type="component" value="Unassembled WGS sequence"/>
</dbReference>
<reference evidence="2" key="1">
    <citation type="submission" date="2016-04" db="EMBL/GenBank/DDBJ databases">
        <authorList>
            <person name="Tabuchi Yagui T.R."/>
        </authorList>
    </citation>
    <scope>NUCLEOTIDE SEQUENCE [LARGE SCALE GENOMIC DNA]</scope>
    <source>
        <strain evidence="2">NIES-26</strain>
    </source>
</reference>
<evidence type="ECO:0000259" key="1">
    <source>
        <dbReference type="Pfam" id="PF12770"/>
    </source>
</evidence>
<evidence type="ECO:0000313" key="3">
    <source>
        <dbReference type="Proteomes" id="UP000252107"/>
    </source>
</evidence>
<evidence type="ECO:0000313" key="2">
    <source>
        <dbReference type="EMBL" id="RCJ19647.1"/>
    </source>
</evidence>
<dbReference type="Pfam" id="PF12770">
    <property type="entry name" value="CHAT"/>
    <property type="match status" value="1"/>
</dbReference>
<feature type="domain" description="CHAT" evidence="1">
    <location>
        <begin position="199"/>
        <end position="491"/>
    </location>
</feature>
<sequence>MNKFNFLAVTFLITGIISPIVAPAEIIGDISLKYPNTQQVTARISIAQSSREGRNTTPATGNRRQENRIWRRKKIFFNTQPIPNTSQLQRTRGAVDEQEQDWKKDYEDYIGTTFPNPLMSSKAISETLSTIEKQTGKKSAVVYLIPTPKQLEILLVTSRNKPVSKSIQAANRDALLKITKQFQTELSDPRRVDTTSYLASAQQLYKWLIAPIQKELQAENIDTLVFCVGVGLRSVPFSALHDGKKFLVENYSISLIPAFSLTDTRYTDIRDFSVLAMGASEFKDLQPLPAVPIELSTIVQNKGGSSFLNDKFTLNNLRSQRQQRSYKIIHLATHGVFQPGTASNSYIQLWNTKLRLNQLRQLQLNNPPVDLLVLSACKTALGDRQAELGFSGLALEAGVKSAMGSLWNVSDAGTLVLMTEFYQHLKTSPLKAEALRQTQIGMIEGQIKIQQGQLRQAGLRTGTPLPPELSQLGDLNLSHPYYWAGFTMIGSPW</sequence>
<dbReference type="PANTHER" id="PTHR10098:SF112">
    <property type="entry name" value="SLR0380 PROTEIN"/>
    <property type="match status" value="1"/>
</dbReference>
<protein>
    <recommendedName>
        <fullName evidence="1">CHAT domain-containing protein</fullName>
    </recommendedName>
</protein>
<comment type="caution">
    <text evidence="2">The sequence shown here is derived from an EMBL/GenBank/DDBJ whole genome shotgun (WGS) entry which is preliminary data.</text>
</comment>
<accession>A0A367Q670</accession>
<dbReference type="InterPro" id="IPR024983">
    <property type="entry name" value="CHAT_dom"/>
</dbReference>
<name>A0A367Q670_9NOSO</name>
<organism evidence="2 3">
    <name type="scientific">Nostoc minutum NIES-26</name>
    <dbReference type="NCBI Taxonomy" id="1844469"/>
    <lineage>
        <taxon>Bacteria</taxon>
        <taxon>Bacillati</taxon>
        <taxon>Cyanobacteriota</taxon>
        <taxon>Cyanophyceae</taxon>
        <taxon>Nostocales</taxon>
        <taxon>Nostocaceae</taxon>
        <taxon>Nostoc</taxon>
    </lineage>
</organism>